<comment type="caution">
    <text evidence="1">The sequence shown here is derived from an EMBL/GenBank/DDBJ whole genome shotgun (WGS) entry which is preliminary data.</text>
</comment>
<organism evidence="1 2">
    <name type="scientific">Nonomuraea africana</name>
    <dbReference type="NCBI Taxonomy" id="46171"/>
    <lineage>
        <taxon>Bacteria</taxon>
        <taxon>Bacillati</taxon>
        <taxon>Actinomycetota</taxon>
        <taxon>Actinomycetes</taxon>
        <taxon>Streptosporangiales</taxon>
        <taxon>Streptosporangiaceae</taxon>
        <taxon>Nonomuraea</taxon>
    </lineage>
</organism>
<dbReference type="Proteomes" id="UP000661607">
    <property type="component" value="Unassembled WGS sequence"/>
</dbReference>
<dbReference type="RefSeq" id="WP_192778411.1">
    <property type="nucleotide sequence ID" value="NZ_BAAASY010000024.1"/>
</dbReference>
<protein>
    <submittedName>
        <fullName evidence="1">Uncharacterized protein</fullName>
    </submittedName>
</protein>
<keyword evidence="2" id="KW-1185">Reference proteome</keyword>
<gene>
    <name evidence="1" type="ORF">H4W81_006715</name>
</gene>
<accession>A0ABR9KQA3</accession>
<name>A0ABR9KQA3_9ACTN</name>
<evidence type="ECO:0000313" key="1">
    <source>
        <dbReference type="EMBL" id="MBE1563936.1"/>
    </source>
</evidence>
<reference evidence="1 2" key="1">
    <citation type="submission" date="2020-10" db="EMBL/GenBank/DDBJ databases">
        <title>Sequencing the genomes of 1000 actinobacteria strains.</title>
        <authorList>
            <person name="Klenk H.-P."/>
        </authorList>
    </citation>
    <scope>NUCLEOTIDE SEQUENCE [LARGE SCALE GENOMIC DNA]</scope>
    <source>
        <strain evidence="1 2">DSM 43748</strain>
    </source>
</reference>
<sequence length="89" mass="9673">MIRLTTGQATRTLRHPYALHPPVLALDFGATSVLITTAGPVTVDDLKFARQLAREAALFVLTLERHFSVSHCEHRHADQSAKVATGKAA</sequence>
<dbReference type="EMBL" id="JADBEF010000001">
    <property type="protein sequence ID" value="MBE1563936.1"/>
    <property type="molecule type" value="Genomic_DNA"/>
</dbReference>
<evidence type="ECO:0000313" key="2">
    <source>
        <dbReference type="Proteomes" id="UP000661607"/>
    </source>
</evidence>
<proteinExistence type="predicted"/>